<dbReference type="GO" id="GO:0005634">
    <property type="term" value="C:nucleus"/>
    <property type="evidence" value="ECO:0007669"/>
    <property type="project" value="TreeGrafter"/>
</dbReference>
<keyword evidence="8" id="KW-1185">Reference proteome</keyword>
<evidence type="ECO:0000259" key="5">
    <source>
        <dbReference type="PROSITE" id="PS51194"/>
    </source>
</evidence>
<evidence type="ECO:0000259" key="4">
    <source>
        <dbReference type="PROSITE" id="PS51192"/>
    </source>
</evidence>
<dbReference type="PANTHER" id="PTHR45626">
    <property type="entry name" value="TRANSCRIPTION TERMINATION FACTOR 2-RELATED"/>
    <property type="match status" value="1"/>
</dbReference>
<dbReference type="PROSITE" id="PS51192">
    <property type="entry name" value="HELICASE_ATP_BIND_1"/>
    <property type="match status" value="1"/>
</dbReference>
<feature type="domain" description="4Fe-4S ferredoxin-type" evidence="6">
    <location>
        <begin position="560"/>
        <end position="592"/>
    </location>
</feature>
<dbReference type="GO" id="GO:0006281">
    <property type="term" value="P:DNA repair"/>
    <property type="evidence" value="ECO:0007669"/>
    <property type="project" value="TreeGrafter"/>
</dbReference>
<name>A0AAW0QE70_9PEZI</name>
<evidence type="ECO:0000313" key="8">
    <source>
        <dbReference type="Proteomes" id="UP001392437"/>
    </source>
</evidence>
<dbReference type="InterPro" id="IPR038718">
    <property type="entry name" value="SNF2-like_sf"/>
</dbReference>
<feature type="domain" description="Helicase ATP-binding" evidence="4">
    <location>
        <begin position="227"/>
        <end position="395"/>
    </location>
</feature>
<dbReference type="InterPro" id="IPR049730">
    <property type="entry name" value="SNF2/RAD54-like_C"/>
</dbReference>
<dbReference type="InterPro" id="IPR017896">
    <property type="entry name" value="4Fe4S_Fe-S-bd"/>
</dbReference>
<dbReference type="InterPro" id="IPR000330">
    <property type="entry name" value="SNF2_N"/>
</dbReference>
<dbReference type="InterPro" id="IPR027417">
    <property type="entry name" value="P-loop_NTPase"/>
</dbReference>
<evidence type="ECO:0000256" key="2">
    <source>
        <dbReference type="ARBA" id="ARBA00022801"/>
    </source>
</evidence>
<dbReference type="InterPro" id="IPR014001">
    <property type="entry name" value="Helicase_ATP-bd"/>
</dbReference>
<dbReference type="PROSITE" id="PS51194">
    <property type="entry name" value="HELICASE_CTER"/>
    <property type="match status" value="1"/>
</dbReference>
<reference evidence="7 8" key="1">
    <citation type="submission" date="2023-01" db="EMBL/GenBank/DDBJ databases">
        <title>Analysis of 21 Apiospora genomes using comparative genomics revels a genus with tremendous synthesis potential of carbohydrate active enzymes and secondary metabolites.</title>
        <authorList>
            <person name="Sorensen T."/>
        </authorList>
    </citation>
    <scope>NUCLEOTIDE SEQUENCE [LARGE SCALE GENOMIC DNA]</scope>
    <source>
        <strain evidence="7 8">CBS 117206</strain>
    </source>
</reference>
<dbReference type="GO" id="GO:0008094">
    <property type="term" value="F:ATP-dependent activity, acting on DNA"/>
    <property type="evidence" value="ECO:0007669"/>
    <property type="project" value="TreeGrafter"/>
</dbReference>
<organism evidence="7 8">
    <name type="scientific">Apiospora kogelbergensis</name>
    <dbReference type="NCBI Taxonomy" id="1337665"/>
    <lineage>
        <taxon>Eukaryota</taxon>
        <taxon>Fungi</taxon>
        <taxon>Dikarya</taxon>
        <taxon>Ascomycota</taxon>
        <taxon>Pezizomycotina</taxon>
        <taxon>Sordariomycetes</taxon>
        <taxon>Xylariomycetidae</taxon>
        <taxon>Amphisphaeriales</taxon>
        <taxon>Apiosporaceae</taxon>
        <taxon>Apiospora</taxon>
    </lineage>
</organism>
<evidence type="ECO:0000313" key="7">
    <source>
        <dbReference type="EMBL" id="KAK8100001.1"/>
    </source>
</evidence>
<dbReference type="SMART" id="SM00487">
    <property type="entry name" value="DEXDc"/>
    <property type="match status" value="1"/>
</dbReference>
<sequence>MSKLVLTLKDTVNAYRGNLDATTIFDYELDAQLYVAGSDLRVGSLEPRDVQLFDLFQSEGIDTEIRLNIPKNAGPPSQALDEISVVLYGLKELSVDLGKALQDLSLYLQDPRNTERDLPYWNPHRFSNPDSLRTSDWWHTPEEEAAKEELLPPSDFLEAFNTSGDLIETNGASHLKTSLMGHQKEALTFSLGREQGWQLTGTHDIWTIRAFPGIYQYINQVDGSVHDIRPADFRGGILADVMGYGKTLEVISLIAHDASSPQRKQLDLPPNPITTLVVVPAATELKTHLKPNFMSWQCHAGNTKIRQPRDIQDVDIVLITYNMLTSESRKPNSYIFAHHWHRVVLDEAHYIKNPVAASSQAAYRLKADRRWAVSGTPIQNNLMELQSLLRFLRVSPYSDKDVFNQQIVAPWKAGDGSESVARLRRLLNAIMLRRSDRKAFLPKRTDTRQTLKLTGSGLECYNKAKGKARAMIDEALDTEGQSGSHFVNALQKINALRIICNNGKIPSDLDDHDERLVDSLDTPWNPDVGRKALADFPLLGLTLSCHRCGDPLDSATQKGPPPMIHLTKCFRLHCSTCFEQCPKGGAGPVKPAFVGSPGGIPCGIPQFAMFRIPPKMNALVRDLGKLPGDVKSIVFSFWTSTLDICKEALCVAGIRCEQVDGTVKAKDRETIFSRFQANDDIKVLLLSLSCGAVGLTLTAASRVYLMEPQWNPSLEEQALARVHRIGQTKEVTTVRFIMEDTIETVSLISHQCLILEDAKRGLVRLGSGSTRQERPCVGLTFAIQHVIPGIEGATTGEHAI</sequence>
<dbReference type="GO" id="GO:0005524">
    <property type="term" value="F:ATP binding"/>
    <property type="evidence" value="ECO:0007669"/>
    <property type="project" value="UniProtKB-KW"/>
</dbReference>
<protein>
    <recommendedName>
        <fullName evidence="9">Helicase conserved C-terminal domain-containing protein</fullName>
    </recommendedName>
</protein>
<dbReference type="InterPro" id="IPR050628">
    <property type="entry name" value="SNF2_RAD54_helicase_TF"/>
</dbReference>
<evidence type="ECO:0000259" key="6">
    <source>
        <dbReference type="PROSITE" id="PS51379"/>
    </source>
</evidence>
<proteinExistence type="predicted"/>
<dbReference type="Gene3D" id="3.40.50.300">
    <property type="entry name" value="P-loop containing nucleotide triphosphate hydrolases"/>
    <property type="match status" value="1"/>
</dbReference>
<evidence type="ECO:0000256" key="3">
    <source>
        <dbReference type="ARBA" id="ARBA00022840"/>
    </source>
</evidence>
<dbReference type="SMART" id="SM00490">
    <property type="entry name" value="HELICc"/>
    <property type="match status" value="1"/>
</dbReference>
<keyword evidence="2" id="KW-0378">Hydrolase</keyword>
<dbReference type="PANTHER" id="PTHR45626:SF22">
    <property type="entry name" value="DNA REPAIR PROTEIN RAD5"/>
    <property type="match status" value="1"/>
</dbReference>
<dbReference type="PROSITE" id="PS51379">
    <property type="entry name" value="4FE4S_FER_2"/>
    <property type="match status" value="1"/>
</dbReference>
<dbReference type="CDD" id="cd18008">
    <property type="entry name" value="DEXDc_SHPRH-like"/>
    <property type="match status" value="1"/>
</dbReference>
<comment type="caution">
    <text evidence="7">The sequence shown here is derived from an EMBL/GenBank/DDBJ whole genome shotgun (WGS) entry which is preliminary data.</text>
</comment>
<feature type="domain" description="Helicase C-terminal" evidence="5">
    <location>
        <begin position="618"/>
        <end position="787"/>
    </location>
</feature>
<accession>A0AAW0QE70</accession>
<dbReference type="CDD" id="cd18793">
    <property type="entry name" value="SF2_C_SNF"/>
    <property type="match status" value="1"/>
</dbReference>
<dbReference type="InterPro" id="IPR001650">
    <property type="entry name" value="Helicase_C-like"/>
</dbReference>
<keyword evidence="1" id="KW-0547">Nucleotide-binding</keyword>
<dbReference type="Pfam" id="PF00271">
    <property type="entry name" value="Helicase_C"/>
    <property type="match status" value="1"/>
</dbReference>
<dbReference type="EMBL" id="JAQQWP010000009">
    <property type="protein sequence ID" value="KAK8100001.1"/>
    <property type="molecule type" value="Genomic_DNA"/>
</dbReference>
<evidence type="ECO:0008006" key="9">
    <source>
        <dbReference type="Google" id="ProtNLM"/>
    </source>
</evidence>
<dbReference type="Pfam" id="PF00176">
    <property type="entry name" value="SNF2-rel_dom"/>
    <property type="match status" value="1"/>
</dbReference>
<dbReference type="Gene3D" id="3.40.50.10810">
    <property type="entry name" value="Tandem AAA-ATPase domain"/>
    <property type="match status" value="1"/>
</dbReference>
<dbReference type="AlphaFoldDB" id="A0AAW0QE70"/>
<evidence type="ECO:0000256" key="1">
    <source>
        <dbReference type="ARBA" id="ARBA00022741"/>
    </source>
</evidence>
<dbReference type="GO" id="GO:0016787">
    <property type="term" value="F:hydrolase activity"/>
    <property type="evidence" value="ECO:0007669"/>
    <property type="project" value="UniProtKB-KW"/>
</dbReference>
<dbReference type="SUPFAM" id="SSF52540">
    <property type="entry name" value="P-loop containing nucleoside triphosphate hydrolases"/>
    <property type="match status" value="2"/>
</dbReference>
<keyword evidence="3" id="KW-0067">ATP-binding</keyword>
<dbReference type="Proteomes" id="UP001392437">
    <property type="component" value="Unassembled WGS sequence"/>
</dbReference>
<gene>
    <name evidence="7" type="ORF">PG999_010375</name>
</gene>